<reference evidence="9 10" key="1">
    <citation type="submission" date="2015-01" db="EMBL/GenBank/DDBJ databases">
        <title>Evolution of Trichinella species and genotypes.</title>
        <authorList>
            <person name="Korhonen P.K."/>
            <person name="Edoardo P."/>
            <person name="Giuseppe L.R."/>
            <person name="Gasser R.B."/>
        </authorList>
    </citation>
    <scope>NUCLEOTIDE SEQUENCE [LARGE SCALE GENOMIC DNA]</scope>
    <source>
        <strain evidence="9">ISS3</strain>
    </source>
</reference>
<dbReference type="InParanoid" id="A0A0V1BNZ4"/>
<evidence type="ECO:0000256" key="5">
    <source>
        <dbReference type="ARBA" id="ARBA00022824"/>
    </source>
</evidence>
<dbReference type="GO" id="GO:0005788">
    <property type="term" value="C:endoplasmic reticulum lumen"/>
    <property type="evidence" value="ECO:0007669"/>
    <property type="project" value="UniProtKB-SubCell"/>
</dbReference>
<dbReference type="eggNOG" id="KOG0624">
    <property type="taxonomic scope" value="Eukaryota"/>
</dbReference>
<keyword evidence="3" id="KW-0677">Repeat</keyword>
<feature type="coiled-coil region" evidence="7">
    <location>
        <begin position="145"/>
        <end position="186"/>
    </location>
</feature>
<accession>A0A0V1BNZ4</accession>
<dbReference type="InterPro" id="IPR036869">
    <property type="entry name" value="J_dom_sf"/>
</dbReference>
<evidence type="ECO:0000259" key="8">
    <source>
        <dbReference type="PROSITE" id="PS50076"/>
    </source>
</evidence>
<dbReference type="PROSITE" id="PS50076">
    <property type="entry name" value="DNAJ_2"/>
    <property type="match status" value="1"/>
</dbReference>
<dbReference type="CDD" id="cd06257">
    <property type="entry name" value="DnaJ"/>
    <property type="match status" value="1"/>
</dbReference>
<dbReference type="Gene3D" id="1.10.287.110">
    <property type="entry name" value="DnaJ domain"/>
    <property type="match status" value="1"/>
</dbReference>
<protein>
    <submittedName>
        <fullName evidence="9">DnaJ-like protein subfamily C member 3</fullName>
    </submittedName>
</protein>
<dbReference type="PROSITE" id="PS50005">
    <property type="entry name" value="TPR"/>
    <property type="match status" value="2"/>
</dbReference>
<proteinExistence type="predicted"/>
<dbReference type="InterPro" id="IPR001623">
    <property type="entry name" value="DnaJ_domain"/>
</dbReference>
<dbReference type="SUPFAM" id="SSF48452">
    <property type="entry name" value="TPR-like"/>
    <property type="match status" value="2"/>
</dbReference>
<dbReference type="GO" id="GO:0051087">
    <property type="term" value="F:protein-folding chaperone binding"/>
    <property type="evidence" value="ECO:0007669"/>
    <property type="project" value="TreeGrafter"/>
</dbReference>
<dbReference type="PANTHER" id="PTHR44140">
    <property type="entry name" value="LD25575P"/>
    <property type="match status" value="1"/>
</dbReference>
<dbReference type="OrthoDB" id="1726119at2759"/>
<name>A0A0V1BNZ4_TRISP</name>
<dbReference type="Pfam" id="PF00226">
    <property type="entry name" value="DnaJ"/>
    <property type="match status" value="1"/>
</dbReference>
<dbReference type="InterPro" id="IPR051727">
    <property type="entry name" value="DnaJ_C3_Co-chaperones"/>
</dbReference>
<feature type="repeat" description="TPR" evidence="6">
    <location>
        <begin position="95"/>
        <end position="128"/>
    </location>
</feature>
<evidence type="ECO:0000256" key="7">
    <source>
        <dbReference type="SAM" id="Coils"/>
    </source>
</evidence>
<dbReference type="GO" id="GO:0051787">
    <property type="term" value="F:misfolded protein binding"/>
    <property type="evidence" value="ECO:0007669"/>
    <property type="project" value="TreeGrafter"/>
</dbReference>
<dbReference type="SUPFAM" id="SSF46565">
    <property type="entry name" value="Chaperone J-domain"/>
    <property type="match status" value="1"/>
</dbReference>
<evidence type="ECO:0000256" key="6">
    <source>
        <dbReference type="PROSITE-ProRule" id="PRU00339"/>
    </source>
</evidence>
<dbReference type="GO" id="GO:0034975">
    <property type="term" value="P:protein folding in endoplasmic reticulum"/>
    <property type="evidence" value="ECO:0007669"/>
    <property type="project" value="TreeGrafter"/>
</dbReference>
<feature type="repeat" description="TPR" evidence="6">
    <location>
        <begin position="362"/>
        <end position="395"/>
    </location>
</feature>
<dbReference type="EMBL" id="JYDH01000024">
    <property type="protein sequence ID" value="KRY38575.1"/>
    <property type="molecule type" value="Genomic_DNA"/>
</dbReference>
<dbReference type="Pfam" id="PF14559">
    <property type="entry name" value="TPR_19"/>
    <property type="match status" value="1"/>
</dbReference>
<dbReference type="FunFam" id="1.25.40.10:FF:000224">
    <property type="entry name" value="DnaJ and TPR domain protein"/>
    <property type="match status" value="1"/>
</dbReference>
<dbReference type="InterPro" id="IPR019734">
    <property type="entry name" value="TPR_rpt"/>
</dbReference>
<evidence type="ECO:0000256" key="2">
    <source>
        <dbReference type="ARBA" id="ARBA00022729"/>
    </source>
</evidence>
<dbReference type="FunCoup" id="A0A0V1BNZ4">
    <property type="interactions" value="1743"/>
</dbReference>
<keyword evidence="7" id="KW-0175">Coiled coil</keyword>
<dbReference type="PRINTS" id="PR00625">
    <property type="entry name" value="JDOMAIN"/>
</dbReference>
<dbReference type="PANTHER" id="PTHR44140:SF2">
    <property type="entry name" value="LD25575P"/>
    <property type="match status" value="1"/>
</dbReference>
<dbReference type="SMART" id="SM00271">
    <property type="entry name" value="DnaJ"/>
    <property type="match status" value="1"/>
</dbReference>
<evidence type="ECO:0000256" key="3">
    <source>
        <dbReference type="ARBA" id="ARBA00022737"/>
    </source>
</evidence>
<keyword evidence="4 6" id="KW-0802">TPR repeat</keyword>
<dbReference type="STRING" id="6334.A0A0V1BNZ4"/>
<dbReference type="Pfam" id="PF13432">
    <property type="entry name" value="TPR_16"/>
    <property type="match status" value="2"/>
</dbReference>
<comment type="subcellular location">
    <subcellularLocation>
        <location evidence="1">Endoplasmic reticulum lumen</location>
    </subcellularLocation>
</comment>
<keyword evidence="5" id="KW-0256">Endoplasmic reticulum</keyword>
<evidence type="ECO:0000256" key="4">
    <source>
        <dbReference type="ARBA" id="ARBA00022803"/>
    </source>
</evidence>
<keyword evidence="10" id="KW-1185">Reference proteome</keyword>
<dbReference type="AlphaFoldDB" id="A0A0V1BNZ4"/>
<sequence>MFSDTGRLGNKFVELKLETKMDPRDRVLSSLWALFLTYITVVDFFTCLAETVDGSTQEIERHLDLGKQLVSKGQFNDALVHYHAAVGTEADPNNYLTLYRRATVYLALGKSKSALPDLDRVIELQPDFIAARIQRGNVLLKKGSLDEAERDYLAVLDKDNNANEEVRQKLNEVESTRKRLKQAEALFLSGDYSSAEKIYTQLLEISPWNNHIHLQRAECYEHLGELHKAVMDIRLAVKLVPDNTDALHKASVFCYKLGDLSDSLNQIRECLKIDPEHQKCFKFYKNVKNIAKQLEKVEKAVAEKQWQKCLDSSDAMLKLENSEQNVVLLAKSSKCKCFIKLEKSDDAVETCSEVLRANPDDLQALLNRAEAYMMNQAYDEAIADYQRAVNIDDSNRAAKEGLKKAQRMQKQSNKKDYYKILGVKRNADKRTISKAYRKLAQKWHPDNFQGDEKKIAEAKFIDIAAAKEVLTDPEKREKFDAGIDPLDPSAQSMPNQFYHFHGFDDVFGENGPFGDGGGHYTFKFHFN</sequence>
<dbReference type="InterPro" id="IPR011990">
    <property type="entry name" value="TPR-like_helical_dom_sf"/>
</dbReference>
<gene>
    <name evidence="9" type="primary">DNAJC3</name>
    <name evidence="9" type="ORF">T01_2601</name>
</gene>
<evidence type="ECO:0000256" key="1">
    <source>
        <dbReference type="ARBA" id="ARBA00004319"/>
    </source>
</evidence>
<keyword evidence="2" id="KW-0732">Signal</keyword>
<feature type="domain" description="J" evidence="8">
    <location>
        <begin position="416"/>
        <end position="483"/>
    </location>
</feature>
<dbReference type="Gene3D" id="1.25.40.10">
    <property type="entry name" value="Tetratricopeptide repeat domain"/>
    <property type="match status" value="1"/>
</dbReference>
<organism evidence="9 10">
    <name type="scientific">Trichinella spiralis</name>
    <name type="common">Trichina worm</name>
    <dbReference type="NCBI Taxonomy" id="6334"/>
    <lineage>
        <taxon>Eukaryota</taxon>
        <taxon>Metazoa</taxon>
        <taxon>Ecdysozoa</taxon>
        <taxon>Nematoda</taxon>
        <taxon>Enoplea</taxon>
        <taxon>Dorylaimia</taxon>
        <taxon>Trichinellida</taxon>
        <taxon>Trichinellidae</taxon>
        <taxon>Trichinella</taxon>
    </lineage>
</organism>
<evidence type="ECO:0000313" key="10">
    <source>
        <dbReference type="Proteomes" id="UP000054776"/>
    </source>
</evidence>
<dbReference type="Proteomes" id="UP000054776">
    <property type="component" value="Unassembled WGS sequence"/>
</dbReference>
<comment type="caution">
    <text evidence="9">The sequence shown here is derived from an EMBL/GenBank/DDBJ whole genome shotgun (WGS) entry which is preliminary data.</text>
</comment>
<evidence type="ECO:0000313" key="9">
    <source>
        <dbReference type="EMBL" id="KRY38575.1"/>
    </source>
</evidence>
<dbReference type="SMART" id="SM00028">
    <property type="entry name" value="TPR"/>
    <property type="match status" value="8"/>
</dbReference>